<comment type="caution">
    <text evidence="23">The sequence shown here is derived from an EMBL/GenBank/DDBJ whole genome shotgun (WGS) entry which is preliminary data.</text>
</comment>
<feature type="transmembrane region" description="Helical" evidence="22">
    <location>
        <begin position="400"/>
        <end position="424"/>
    </location>
</feature>
<dbReference type="Proteomes" id="UP000829685">
    <property type="component" value="Unassembled WGS sequence"/>
</dbReference>
<keyword evidence="6" id="KW-1003">Cell membrane</keyword>
<dbReference type="GO" id="GO:0042973">
    <property type="term" value="F:glucan endo-1,3-beta-D-glucosidase activity"/>
    <property type="evidence" value="ECO:0007669"/>
    <property type="project" value="UniProtKB-EC"/>
</dbReference>
<evidence type="ECO:0000256" key="11">
    <source>
        <dbReference type="ARBA" id="ARBA00022968"/>
    </source>
</evidence>
<dbReference type="GO" id="GO:0071555">
    <property type="term" value="P:cell wall organization"/>
    <property type="evidence" value="ECO:0007669"/>
    <property type="project" value="UniProtKB-KW"/>
</dbReference>
<dbReference type="GO" id="GO:0000272">
    <property type="term" value="P:polysaccharide catabolic process"/>
    <property type="evidence" value="ECO:0007669"/>
    <property type="project" value="UniProtKB-KW"/>
</dbReference>
<feature type="compositionally biased region" description="Polar residues" evidence="21">
    <location>
        <begin position="257"/>
        <end position="266"/>
    </location>
</feature>
<protein>
    <recommendedName>
        <fullName evidence="5">glucan endo-1,3-beta-D-glucosidase</fullName>
        <ecNumber evidence="5">3.2.1.39</ecNumber>
    </recommendedName>
    <alternativeName>
        <fullName evidence="19">Endo-1,3-beta-glucanase btgC</fullName>
    </alternativeName>
    <alternativeName>
        <fullName evidence="18">Laminarinase btgC</fullName>
    </alternativeName>
</protein>
<evidence type="ECO:0000256" key="6">
    <source>
        <dbReference type="ARBA" id="ARBA00022475"/>
    </source>
</evidence>
<evidence type="ECO:0000256" key="17">
    <source>
        <dbReference type="ARBA" id="ARBA00037649"/>
    </source>
</evidence>
<evidence type="ECO:0000256" key="21">
    <source>
        <dbReference type="SAM" id="MobiDB-lite"/>
    </source>
</evidence>
<dbReference type="EC" id="3.2.1.39" evidence="5"/>
<feature type="compositionally biased region" description="Basic and acidic residues" evidence="21">
    <location>
        <begin position="1"/>
        <end position="16"/>
    </location>
</feature>
<dbReference type="PANTHER" id="PTHR16631:SF17">
    <property type="entry name" value="GLUCAN ENDO-1,3-BETA-GLUCOSIDASE BTGC"/>
    <property type="match status" value="1"/>
</dbReference>
<keyword evidence="11" id="KW-0735">Signal-anchor</keyword>
<dbReference type="GO" id="GO:0009986">
    <property type="term" value="C:cell surface"/>
    <property type="evidence" value="ECO:0007669"/>
    <property type="project" value="TreeGrafter"/>
</dbReference>
<evidence type="ECO:0000256" key="4">
    <source>
        <dbReference type="ARBA" id="ARBA00008773"/>
    </source>
</evidence>
<evidence type="ECO:0000256" key="8">
    <source>
        <dbReference type="ARBA" id="ARBA00022525"/>
    </source>
</evidence>
<dbReference type="GO" id="GO:0009277">
    <property type="term" value="C:fungal-type cell wall"/>
    <property type="evidence" value="ECO:0007669"/>
    <property type="project" value="TreeGrafter"/>
</dbReference>
<keyword evidence="16" id="KW-0624">Polysaccharide degradation</keyword>
<keyword evidence="15" id="KW-0961">Cell wall biogenesis/degradation</keyword>
<feature type="compositionally biased region" description="Polar residues" evidence="21">
    <location>
        <begin position="142"/>
        <end position="153"/>
    </location>
</feature>
<evidence type="ECO:0000256" key="3">
    <source>
        <dbReference type="ARBA" id="ARBA00004401"/>
    </source>
</evidence>
<comment type="catalytic activity">
    <reaction evidence="1">
        <text>Hydrolysis of (1-&gt;3)-beta-D-glucosidic linkages in (1-&gt;3)-beta-D-glucans.</text>
        <dbReference type="EC" id="3.2.1.39"/>
    </reaction>
</comment>
<evidence type="ECO:0000256" key="22">
    <source>
        <dbReference type="SAM" id="Phobius"/>
    </source>
</evidence>
<comment type="function">
    <text evidence="17">Glucanases play a role in cell expansion during growth, in cell-cell fusion during mating, and in spore release during sporulation. This enzyme may be involved in beta-glucan degradation. Active on laminarin and lichenan.</text>
</comment>
<evidence type="ECO:0000256" key="7">
    <source>
        <dbReference type="ARBA" id="ARBA00022512"/>
    </source>
</evidence>
<keyword evidence="10" id="KW-0378">Hydrolase</keyword>
<feature type="region of interest" description="Disordered" evidence="21">
    <location>
        <begin position="429"/>
        <end position="452"/>
    </location>
</feature>
<feature type="region of interest" description="Disordered" evidence="21">
    <location>
        <begin position="198"/>
        <end position="290"/>
    </location>
</feature>
<name>A0A9Q0AQP0_9PEZI</name>
<evidence type="ECO:0000313" key="23">
    <source>
        <dbReference type="EMBL" id="KAI1879794.1"/>
    </source>
</evidence>
<comment type="subcellular location">
    <subcellularLocation>
        <location evidence="3">Cell membrane</location>
        <topology evidence="3">Single-pass type II membrane protein</topology>
    </subcellularLocation>
    <subcellularLocation>
        <location evidence="2">Secreted</location>
        <location evidence="2">Cell wall</location>
    </subcellularLocation>
</comment>
<dbReference type="Gene3D" id="3.20.20.80">
    <property type="entry name" value="Glycosidases"/>
    <property type="match status" value="1"/>
</dbReference>
<keyword evidence="14" id="KW-0119">Carbohydrate metabolism</keyword>
<keyword evidence="12 22" id="KW-0472">Membrane</keyword>
<feature type="compositionally biased region" description="Low complexity" evidence="21">
    <location>
        <begin position="103"/>
        <end position="122"/>
    </location>
</feature>
<dbReference type="GO" id="GO:0005886">
    <property type="term" value="C:plasma membrane"/>
    <property type="evidence" value="ECO:0007669"/>
    <property type="project" value="UniProtKB-SubCell"/>
</dbReference>
<dbReference type="FunFam" id="3.20.20.80:FF:000151">
    <property type="entry name" value="Glucan endo-1,3-beta-glucosidase btgC"/>
    <property type="match status" value="1"/>
</dbReference>
<keyword evidence="8" id="KW-0964">Secreted</keyword>
<evidence type="ECO:0000256" key="15">
    <source>
        <dbReference type="ARBA" id="ARBA00023316"/>
    </source>
</evidence>
<feature type="region of interest" description="Disordered" evidence="21">
    <location>
        <begin position="1"/>
        <end position="163"/>
    </location>
</feature>
<keyword evidence="24" id="KW-1185">Reference proteome</keyword>
<sequence length="771" mass="83180">MDRRYSFDSDPGEHAPLDNPNRAPSSSSPLRNNQYPQQQQQQHHRSDTYQAQPPPYYHDDPASSSRNPNLDSPGRSGNRPGVHPQSDFTRLRDERRRSRGYEAVATGAGVGATAAAAASTAGRPSPRGAPQPPLHREDNARSAWTSGGQSNITPGADNFGETAAGGLAGIASTVAERNARQSGLEAMRAAEGYGQRGYHGQAYDQSQHQGQQYGQQPYGYDRGYDQGYDQGYDHTYGQAYDRSQGGRHDPYGGHGQYQDSSPSLGQMSAGAIPSGAGTPARSQRSHASDPFRDPYHAYGQRLDPGMGQVNPNDIMDDGDDGLEYTRRSARNSMLSLGNTSNRGANAAGGAAAGGAAAGALMGARDHYAPVKGGSGYAAGDAKEQSAWIKKQQGSSKKWKWLIIILVGLVIAGAIAGGVVGGVLANKNKAGSSSSSSGGGGQSASEDTQENGDLDINSDEIKALLNNKNLHKVFPGVDYTPLNTQYPDCLSNPPSQNNITRDVAVLSQLTNVIRLYGTDCNQTEMTIHALNQLKMQNDIKIWLGVWQDGNETTNARQLEQMWTILDTYGDSPFKGLIVANEILFREEMTLTELGTLLDGVRTNLTSKGLSLPVATSDLGDNWDSNLASKSDYIMSNIHPFFGGINAKEAASWTYTFWTTHDAGFTKSDASKNVISEIGWPSQGGMDCASETITDCPEQAVAGIDELNQLLSDWVCPALDNGTNYFWFEMFDEPWKIKFNTKSQNWEDHWGLMDVNRNLKDGIKIPDCGGKTV</sequence>
<evidence type="ECO:0000313" key="24">
    <source>
        <dbReference type="Proteomes" id="UP000829685"/>
    </source>
</evidence>
<evidence type="ECO:0000256" key="5">
    <source>
        <dbReference type="ARBA" id="ARBA00012780"/>
    </source>
</evidence>
<dbReference type="InterPro" id="IPR017853">
    <property type="entry name" value="GH"/>
</dbReference>
<keyword evidence="13" id="KW-0325">Glycoprotein</keyword>
<proteinExistence type="inferred from homology"/>
<evidence type="ECO:0000256" key="14">
    <source>
        <dbReference type="ARBA" id="ARBA00023277"/>
    </source>
</evidence>
<reference evidence="23" key="1">
    <citation type="submission" date="2021-03" db="EMBL/GenBank/DDBJ databases">
        <title>Revisited historic fungal species revealed as producer of novel bioactive compounds through whole genome sequencing and comparative genomics.</title>
        <authorList>
            <person name="Vignolle G.A."/>
            <person name="Hochenegger N."/>
            <person name="Mach R.L."/>
            <person name="Mach-Aigner A.R."/>
            <person name="Javad Rahimi M."/>
            <person name="Salim K.A."/>
            <person name="Chan C.M."/>
            <person name="Lim L.B.L."/>
            <person name="Cai F."/>
            <person name="Druzhinina I.S."/>
            <person name="U'Ren J.M."/>
            <person name="Derntl C."/>
        </authorList>
    </citation>
    <scope>NUCLEOTIDE SEQUENCE</scope>
    <source>
        <strain evidence="23">TUCIM 5799</strain>
    </source>
</reference>
<feature type="compositionally biased region" description="Low complexity" evidence="21">
    <location>
        <begin position="200"/>
        <end position="238"/>
    </location>
</feature>
<keyword evidence="9" id="KW-0732">Signal</keyword>
<evidence type="ECO:0000256" key="18">
    <source>
        <dbReference type="ARBA" id="ARBA00042373"/>
    </source>
</evidence>
<keyword evidence="22" id="KW-0812">Transmembrane</keyword>
<accession>A0A9Q0AQP0</accession>
<dbReference type="Pfam" id="PF00332">
    <property type="entry name" value="Glyco_hydro_17"/>
    <property type="match status" value="1"/>
</dbReference>
<dbReference type="EMBL" id="JAFIMR010000003">
    <property type="protein sequence ID" value="KAI1879794.1"/>
    <property type="molecule type" value="Genomic_DNA"/>
</dbReference>
<evidence type="ECO:0000256" key="1">
    <source>
        <dbReference type="ARBA" id="ARBA00000382"/>
    </source>
</evidence>
<keyword evidence="7" id="KW-0134">Cell wall</keyword>
<dbReference type="GO" id="GO:0005576">
    <property type="term" value="C:extracellular region"/>
    <property type="evidence" value="ECO:0007669"/>
    <property type="project" value="TreeGrafter"/>
</dbReference>
<gene>
    <name evidence="23" type="ORF">JX265_001415</name>
</gene>
<evidence type="ECO:0000256" key="19">
    <source>
        <dbReference type="ARBA" id="ARBA00043078"/>
    </source>
</evidence>
<dbReference type="InterPro" id="IPR000490">
    <property type="entry name" value="Glyco_hydro_17"/>
</dbReference>
<organism evidence="23 24">
    <name type="scientific">Neoarthrinium moseri</name>
    <dbReference type="NCBI Taxonomy" id="1658444"/>
    <lineage>
        <taxon>Eukaryota</taxon>
        <taxon>Fungi</taxon>
        <taxon>Dikarya</taxon>
        <taxon>Ascomycota</taxon>
        <taxon>Pezizomycotina</taxon>
        <taxon>Sordariomycetes</taxon>
        <taxon>Xylariomycetidae</taxon>
        <taxon>Amphisphaeriales</taxon>
        <taxon>Apiosporaceae</taxon>
        <taxon>Neoarthrinium</taxon>
    </lineage>
</organism>
<keyword evidence="22" id="KW-1133">Transmembrane helix</keyword>
<dbReference type="SUPFAM" id="SSF51445">
    <property type="entry name" value="(Trans)glycosidases"/>
    <property type="match status" value="1"/>
</dbReference>
<dbReference type="PANTHER" id="PTHR16631">
    <property type="entry name" value="GLUCAN 1,3-BETA-GLUCOSIDASE"/>
    <property type="match status" value="1"/>
</dbReference>
<feature type="compositionally biased region" description="Polar residues" evidence="21">
    <location>
        <begin position="22"/>
        <end position="36"/>
    </location>
</feature>
<feature type="compositionally biased region" description="Basic and acidic residues" evidence="21">
    <location>
        <begin position="89"/>
        <end position="100"/>
    </location>
</feature>
<dbReference type="AlphaFoldDB" id="A0A9Q0AQP0"/>
<evidence type="ECO:0000256" key="16">
    <source>
        <dbReference type="ARBA" id="ARBA00023326"/>
    </source>
</evidence>
<evidence type="ECO:0000256" key="9">
    <source>
        <dbReference type="ARBA" id="ARBA00022729"/>
    </source>
</evidence>
<evidence type="ECO:0000256" key="20">
    <source>
        <dbReference type="RuleBase" id="RU004335"/>
    </source>
</evidence>
<dbReference type="InterPro" id="IPR050732">
    <property type="entry name" value="Beta-glucan_modifiers"/>
</dbReference>
<evidence type="ECO:0000256" key="10">
    <source>
        <dbReference type="ARBA" id="ARBA00022801"/>
    </source>
</evidence>
<evidence type="ECO:0000256" key="12">
    <source>
        <dbReference type="ARBA" id="ARBA00023136"/>
    </source>
</evidence>
<comment type="similarity">
    <text evidence="4 20">Belongs to the glycosyl hydrolase 17 family.</text>
</comment>
<evidence type="ECO:0000256" key="2">
    <source>
        <dbReference type="ARBA" id="ARBA00004191"/>
    </source>
</evidence>
<evidence type="ECO:0000256" key="13">
    <source>
        <dbReference type="ARBA" id="ARBA00023180"/>
    </source>
</evidence>